<dbReference type="PANTHER" id="PTHR42779:SF1">
    <property type="entry name" value="PROTEIN YNJB"/>
    <property type="match status" value="1"/>
</dbReference>
<accession>A0A2T3NBR8</accession>
<dbReference type="PANTHER" id="PTHR42779">
    <property type="entry name" value="PROTEIN YNJB"/>
    <property type="match status" value="1"/>
</dbReference>
<evidence type="ECO:0000313" key="4">
    <source>
        <dbReference type="Proteomes" id="UP000241771"/>
    </source>
</evidence>
<dbReference type="InterPro" id="IPR006059">
    <property type="entry name" value="SBP"/>
</dbReference>
<comment type="caution">
    <text evidence="3">The sequence shown here is derived from an EMBL/GenBank/DDBJ whole genome shotgun (WGS) entry which is preliminary data.</text>
</comment>
<dbReference type="RefSeq" id="WP_107272587.1">
    <property type="nucleotide sequence ID" value="NZ_PYMA01000024.1"/>
</dbReference>
<keyword evidence="2" id="KW-0732">Signal</keyword>
<sequence>MKRTLLSVSMLFAATSFSAMAYDVNQMSWEEIEAQAKEEGSVTFSVWYLQPSWRQFVKTFEQETGIKVRIPEGTHDGNRNKLQAESRRDKGSMDVVALGPTALNTFNIDNTLIKLDKLPGYDKLQTNAEGVDSQGYGVTFWGNQTGIAYDSGRIDEADLPQTFSDVESYIKDNPQNFGVNDPNGGGAGLRFIESTIRHVNGNFEMTEKPDPKVVKSWSKTWDWYQSNKQDILITASNADSLTRINDGEIIMAPAWEDHLAGLQKRGAITDRIKFYIPEFGMSGGGNFVTVAKNSQNKAASLVFINWLTSPEVQTALNVEFGSAPQHPDADASKSLLSQEMRDRATEPFNSEYSAMLKKQFTRNVLMR</sequence>
<gene>
    <name evidence="3" type="ORF">C9I98_24375</name>
</gene>
<proteinExistence type="predicted"/>
<protein>
    <submittedName>
        <fullName evidence="3">Potassium transporter Trk</fullName>
    </submittedName>
</protein>
<feature type="signal peptide" evidence="2">
    <location>
        <begin position="1"/>
        <end position="21"/>
    </location>
</feature>
<dbReference type="SUPFAM" id="SSF53850">
    <property type="entry name" value="Periplasmic binding protein-like II"/>
    <property type="match status" value="1"/>
</dbReference>
<feature type="chain" id="PRO_5015512105" evidence="2">
    <location>
        <begin position="22"/>
        <end position="367"/>
    </location>
</feature>
<name>A0A2T3NBR8_9GAMM</name>
<dbReference type="Pfam" id="PF13416">
    <property type="entry name" value="SBP_bac_8"/>
    <property type="match status" value="1"/>
</dbReference>
<dbReference type="AlphaFoldDB" id="A0A2T3NBR8"/>
<evidence type="ECO:0000256" key="2">
    <source>
        <dbReference type="SAM" id="SignalP"/>
    </source>
</evidence>
<evidence type="ECO:0000313" key="3">
    <source>
        <dbReference type="EMBL" id="PSW11388.1"/>
    </source>
</evidence>
<dbReference type="EMBL" id="PYMA01000024">
    <property type="protein sequence ID" value="PSW11388.1"/>
    <property type="molecule type" value="Genomic_DNA"/>
</dbReference>
<evidence type="ECO:0000256" key="1">
    <source>
        <dbReference type="SAM" id="MobiDB-lite"/>
    </source>
</evidence>
<dbReference type="Proteomes" id="UP000241771">
    <property type="component" value="Unassembled WGS sequence"/>
</dbReference>
<keyword evidence="4" id="KW-1185">Reference proteome</keyword>
<organism evidence="3 4">
    <name type="scientific">Photobacterium sanctipauli</name>
    <dbReference type="NCBI Taxonomy" id="1342794"/>
    <lineage>
        <taxon>Bacteria</taxon>
        <taxon>Pseudomonadati</taxon>
        <taxon>Pseudomonadota</taxon>
        <taxon>Gammaproteobacteria</taxon>
        <taxon>Vibrionales</taxon>
        <taxon>Vibrionaceae</taxon>
        <taxon>Photobacterium</taxon>
    </lineage>
</organism>
<dbReference type="Gene3D" id="3.40.190.10">
    <property type="entry name" value="Periplasmic binding protein-like II"/>
    <property type="match status" value="2"/>
</dbReference>
<feature type="region of interest" description="Disordered" evidence="1">
    <location>
        <begin position="70"/>
        <end position="89"/>
    </location>
</feature>
<reference evidence="3 4" key="1">
    <citation type="submission" date="2018-01" db="EMBL/GenBank/DDBJ databases">
        <title>Whole genome sequencing of Histamine producing bacteria.</title>
        <authorList>
            <person name="Butler K."/>
        </authorList>
    </citation>
    <scope>NUCLEOTIDE SEQUENCE [LARGE SCALE GENOMIC DNA]</scope>
    <source>
        <strain evidence="3 4">DSM 100436</strain>
    </source>
</reference>